<reference evidence="4" key="1">
    <citation type="journal article" date="2022" name="Cell">
        <title>Design, construction, and in vivo augmentation of a complex gut microbiome.</title>
        <authorList>
            <person name="Cheng A.G."/>
            <person name="Ho P.Y."/>
            <person name="Aranda-Diaz A."/>
            <person name="Jain S."/>
            <person name="Yu F.B."/>
            <person name="Meng X."/>
            <person name="Wang M."/>
            <person name="Iakiviak M."/>
            <person name="Nagashima K."/>
            <person name="Zhao A."/>
            <person name="Murugkar P."/>
            <person name="Patil A."/>
            <person name="Atabakhsh K."/>
            <person name="Weakley A."/>
            <person name="Yan J."/>
            <person name="Brumbaugh A.R."/>
            <person name="Higginbottom S."/>
            <person name="Dimas A."/>
            <person name="Shiver A.L."/>
            <person name="Deutschbauer A."/>
            <person name="Neff N."/>
            <person name="Sonnenburg J.L."/>
            <person name="Huang K.C."/>
            <person name="Fischbach M.A."/>
        </authorList>
    </citation>
    <scope>NUCLEOTIDE SEQUENCE</scope>
    <source>
        <strain evidence="4">DSM 19829</strain>
    </source>
</reference>
<dbReference type="Proteomes" id="UP001060164">
    <property type="component" value="Chromosome"/>
</dbReference>
<dbReference type="Pfam" id="PF12804">
    <property type="entry name" value="NTP_transf_3"/>
    <property type="match status" value="1"/>
</dbReference>
<dbReference type="PIRSF" id="PIRSF037382">
    <property type="entry name" value="CCT_LicC"/>
    <property type="match status" value="1"/>
</dbReference>
<feature type="domain" description="MobA-like NTP transferase" evidence="3">
    <location>
        <begin position="11"/>
        <end position="110"/>
    </location>
</feature>
<evidence type="ECO:0000313" key="5">
    <source>
        <dbReference type="Proteomes" id="UP001060164"/>
    </source>
</evidence>
<organism evidence="4 5">
    <name type="scientific">Ruminococcus gauvreauii</name>
    <dbReference type="NCBI Taxonomy" id="438033"/>
    <lineage>
        <taxon>Bacteria</taxon>
        <taxon>Bacillati</taxon>
        <taxon>Bacillota</taxon>
        <taxon>Clostridia</taxon>
        <taxon>Eubacteriales</taxon>
        <taxon>Oscillospiraceae</taxon>
        <taxon>Ruminococcus</taxon>
    </lineage>
</organism>
<protein>
    <submittedName>
        <fullName evidence="4">NTP transferase domain-containing protein</fullName>
    </submittedName>
</protein>
<sequence length="242" mass="27833">MQTSTFDIDNAVILAAGFASRFAPLSLKTPKALLTVRGEVLIERQIRQLKEAGIHDIYIVTGYLKEQFQYLTGKWNVTLIENREYQERNNHSSVWAARSVLANTFICSSDNYFPDNPFSPDGTLPYYSALYAQGPTEEYCLTTDSTGKITDVQIGGSDSWYMLGHVLFDEEFSNQFLRILEAEYDLPATRSLMWENIYMKHLAELTLYIKEYPEHAILEFDTLDELCLFDPTYCSYRDSLKS</sequence>
<keyword evidence="1 4" id="KW-0808">Transferase</keyword>
<evidence type="ECO:0000313" key="4">
    <source>
        <dbReference type="EMBL" id="UWP58390.1"/>
    </source>
</evidence>
<evidence type="ECO:0000256" key="2">
    <source>
        <dbReference type="ARBA" id="ARBA00022695"/>
    </source>
</evidence>
<keyword evidence="2" id="KW-0548">Nucleotidyltransferase</keyword>
<dbReference type="InterPro" id="IPR050065">
    <property type="entry name" value="GlmU-like"/>
</dbReference>
<evidence type="ECO:0000259" key="3">
    <source>
        <dbReference type="Pfam" id="PF12804"/>
    </source>
</evidence>
<dbReference type="RefSeq" id="WP_049898082.1">
    <property type="nucleotide sequence ID" value="NZ_CABLBR010000008.1"/>
</dbReference>
<proteinExistence type="predicted"/>
<dbReference type="PANTHER" id="PTHR43584:SF5">
    <property type="entry name" value="PROTEIN LICC"/>
    <property type="match status" value="1"/>
</dbReference>
<dbReference type="CDD" id="cd02523">
    <property type="entry name" value="PC_cytidylyltransferase"/>
    <property type="match status" value="1"/>
</dbReference>
<name>A0ABY5VCZ0_9FIRM</name>
<dbReference type="PANTHER" id="PTHR43584">
    <property type="entry name" value="NUCLEOTIDYL TRANSFERASE"/>
    <property type="match status" value="1"/>
</dbReference>
<dbReference type="SUPFAM" id="SSF53448">
    <property type="entry name" value="Nucleotide-diphospho-sugar transferases"/>
    <property type="match status" value="1"/>
</dbReference>
<dbReference type="InterPro" id="IPR017189">
    <property type="entry name" value="CTP-phospocholine_CTT"/>
</dbReference>
<evidence type="ECO:0000256" key="1">
    <source>
        <dbReference type="ARBA" id="ARBA00022679"/>
    </source>
</evidence>
<gene>
    <name evidence="4" type="ORF">NQ502_13485</name>
</gene>
<dbReference type="Gene3D" id="3.90.550.10">
    <property type="entry name" value="Spore Coat Polysaccharide Biosynthesis Protein SpsA, Chain A"/>
    <property type="match status" value="1"/>
</dbReference>
<dbReference type="EMBL" id="CP102290">
    <property type="protein sequence ID" value="UWP58390.1"/>
    <property type="molecule type" value="Genomic_DNA"/>
</dbReference>
<accession>A0ABY5VCZ0</accession>
<dbReference type="GO" id="GO:0016740">
    <property type="term" value="F:transferase activity"/>
    <property type="evidence" value="ECO:0007669"/>
    <property type="project" value="UniProtKB-KW"/>
</dbReference>
<keyword evidence="5" id="KW-1185">Reference proteome</keyword>
<dbReference type="InterPro" id="IPR025877">
    <property type="entry name" value="MobA-like_NTP_Trfase"/>
</dbReference>
<dbReference type="InterPro" id="IPR029044">
    <property type="entry name" value="Nucleotide-diphossugar_trans"/>
</dbReference>